<dbReference type="NCBIfam" id="NF005012">
    <property type="entry name" value="PRK06411.1"/>
    <property type="match status" value="1"/>
</dbReference>
<keyword evidence="6 7" id="KW-0411">Iron-sulfur</keyword>
<comment type="catalytic activity">
    <reaction evidence="6">
        <text>a quinone + NADH + 5 H(+)(in) = a quinol + NAD(+) + 4 H(+)(out)</text>
        <dbReference type="Rhea" id="RHEA:57888"/>
        <dbReference type="ChEBI" id="CHEBI:15378"/>
        <dbReference type="ChEBI" id="CHEBI:24646"/>
        <dbReference type="ChEBI" id="CHEBI:57540"/>
        <dbReference type="ChEBI" id="CHEBI:57945"/>
        <dbReference type="ChEBI" id="CHEBI:132124"/>
    </reaction>
</comment>
<dbReference type="EMBL" id="OCMF01000005">
    <property type="protein sequence ID" value="SOC81524.1"/>
    <property type="molecule type" value="Genomic_DNA"/>
</dbReference>
<dbReference type="GO" id="GO:0005886">
    <property type="term" value="C:plasma membrane"/>
    <property type="evidence" value="ECO:0007669"/>
    <property type="project" value="UniProtKB-SubCell"/>
</dbReference>
<dbReference type="GO" id="GO:0009060">
    <property type="term" value="P:aerobic respiration"/>
    <property type="evidence" value="ECO:0007669"/>
    <property type="project" value="TreeGrafter"/>
</dbReference>
<reference evidence="10" key="1">
    <citation type="submission" date="2017-09" db="EMBL/GenBank/DDBJ databases">
        <authorList>
            <person name="Varghese N."/>
            <person name="Submissions S."/>
        </authorList>
    </citation>
    <scope>NUCLEOTIDE SEQUENCE [LARGE SCALE GENOMIC DNA]</scope>
    <source>
        <strain evidence="10">CGMCC 1.12641</strain>
    </source>
</reference>
<dbReference type="HAMAP" id="MF_01356">
    <property type="entry name" value="NDH1_NuoB"/>
    <property type="match status" value="1"/>
</dbReference>
<evidence type="ECO:0000259" key="8">
    <source>
        <dbReference type="Pfam" id="PF01058"/>
    </source>
</evidence>
<keyword evidence="2 6" id="KW-0813">Transport</keyword>
<keyword evidence="6 7" id="KW-0004">4Fe-4S</keyword>
<dbReference type="Proteomes" id="UP000219193">
    <property type="component" value="Unassembled WGS sequence"/>
</dbReference>
<keyword evidence="10" id="KW-1185">Reference proteome</keyword>
<sequence length="194" mass="21151">MGIINTKEEAAKKGGIPEDFPGDVIPAGNGGNILVTSLDKVINWGRANSLWSLYFGTSCCAIEMMQTGAARHDYSRFGFEVARPSPRQADLIIIAGTITTKMAPVLRRLYDQMAEPKYVIAMGACAISGGPFFYNSYSVVKGADHVIPVDVYVPGCPPRPEALLDGMIMLQQKILKEKRLEKPNPIEGFDEGKK</sequence>
<dbReference type="SUPFAM" id="SSF56770">
    <property type="entry name" value="HydA/Nqo6-like"/>
    <property type="match status" value="1"/>
</dbReference>
<dbReference type="PANTHER" id="PTHR11995">
    <property type="entry name" value="NADH DEHYDROGENASE"/>
    <property type="match status" value="1"/>
</dbReference>
<dbReference type="InterPro" id="IPR006138">
    <property type="entry name" value="NADH_UQ_OxRdtase_20Kd_su"/>
</dbReference>
<comment type="function">
    <text evidence="6">NDH-1 shuttles electrons from NADH, via FMN and iron-sulfur (Fe-S) centers, to quinones in the respiratory chain. The immediate electron acceptor for the enzyme in this species is believed to be a menaquinone. Couples the redox reaction to proton translocation (for every two electrons transferred, four hydrogen ions are translocated across the cytoplasmic membrane), and thus conserves the redox energy in a proton gradient.</text>
</comment>
<evidence type="ECO:0000256" key="4">
    <source>
        <dbReference type="ARBA" id="ARBA00022967"/>
    </source>
</evidence>
<keyword evidence="6" id="KW-0472">Membrane</keyword>
<dbReference type="PROSITE" id="PS01150">
    <property type="entry name" value="COMPLEX1_20K"/>
    <property type="match status" value="1"/>
</dbReference>
<feature type="binding site" evidence="6">
    <location>
        <position position="59"/>
    </location>
    <ligand>
        <name>[4Fe-4S] cluster</name>
        <dbReference type="ChEBI" id="CHEBI:49883"/>
    </ligand>
</feature>
<comment type="cofactor">
    <cofactor evidence="6">
        <name>[4Fe-4S] cluster</name>
        <dbReference type="ChEBI" id="CHEBI:49883"/>
    </cofactor>
    <text evidence="6">Binds 1 [4Fe-4S] cluster.</text>
</comment>
<name>A0A285X9R1_9FLAO</name>
<dbReference type="PANTHER" id="PTHR11995:SF14">
    <property type="entry name" value="NADH DEHYDROGENASE [UBIQUINONE] IRON-SULFUR PROTEIN 7, MITOCHONDRIAL"/>
    <property type="match status" value="1"/>
</dbReference>
<keyword evidence="5 6" id="KW-0520">NAD</keyword>
<dbReference type="GO" id="GO:0005506">
    <property type="term" value="F:iron ion binding"/>
    <property type="evidence" value="ECO:0007669"/>
    <property type="project" value="UniProtKB-UniRule"/>
</dbReference>
<comment type="similarity">
    <text evidence="1 6 7">Belongs to the complex I 20 kDa subunit family.</text>
</comment>
<dbReference type="GO" id="GO:0050136">
    <property type="term" value="F:NADH dehydrogenase (quinone) (non-electrogenic) activity"/>
    <property type="evidence" value="ECO:0007669"/>
    <property type="project" value="UniProtKB-UniRule"/>
</dbReference>
<evidence type="ECO:0000313" key="10">
    <source>
        <dbReference type="Proteomes" id="UP000219193"/>
    </source>
</evidence>
<dbReference type="EC" id="7.1.1.-" evidence="6"/>
<evidence type="ECO:0000256" key="7">
    <source>
        <dbReference type="RuleBase" id="RU004464"/>
    </source>
</evidence>
<evidence type="ECO:0000256" key="1">
    <source>
        <dbReference type="ARBA" id="ARBA00009173"/>
    </source>
</evidence>
<feature type="domain" description="NADH:ubiquinone oxidoreductase-like 20kDa subunit" evidence="8">
    <location>
        <begin position="59"/>
        <end position="169"/>
    </location>
</feature>
<dbReference type="GO" id="GO:0051539">
    <property type="term" value="F:4 iron, 4 sulfur cluster binding"/>
    <property type="evidence" value="ECO:0007669"/>
    <property type="project" value="UniProtKB-KW"/>
</dbReference>
<dbReference type="InterPro" id="IPR006137">
    <property type="entry name" value="NADH_UbQ_OxRdtase-like_20kDa"/>
</dbReference>
<dbReference type="RefSeq" id="WP_179670560.1">
    <property type="nucleotide sequence ID" value="NZ_OCMF01000005.1"/>
</dbReference>
<dbReference type="GO" id="GO:0045271">
    <property type="term" value="C:respiratory chain complex I"/>
    <property type="evidence" value="ECO:0007669"/>
    <property type="project" value="TreeGrafter"/>
</dbReference>
<dbReference type="FunFam" id="3.40.50.12280:FF:000002">
    <property type="entry name" value="NADH-quinone oxidoreductase subunit B"/>
    <property type="match status" value="1"/>
</dbReference>
<feature type="binding site" evidence="6">
    <location>
        <position position="156"/>
    </location>
    <ligand>
        <name>[4Fe-4S] cluster</name>
        <dbReference type="ChEBI" id="CHEBI:49883"/>
    </ligand>
</feature>
<dbReference type="GO" id="GO:0008137">
    <property type="term" value="F:NADH dehydrogenase (ubiquinone) activity"/>
    <property type="evidence" value="ECO:0007669"/>
    <property type="project" value="InterPro"/>
</dbReference>
<organism evidence="9 10">
    <name type="scientific">Salinimicrobium sediminis</name>
    <dbReference type="NCBI Taxonomy" id="1343891"/>
    <lineage>
        <taxon>Bacteria</taxon>
        <taxon>Pseudomonadati</taxon>
        <taxon>Bacteroidota</taxon>
        <taxon>Flavobacteriia</taxon>
        <taxon>Flavobacteriales</taxon>
        <taxon>Flavobacteriaceae</taxon>
        <taxon>Salinimicrobium</taxon>
    </lineage>
</organism>
<evidence type="ECO:0000256" key="2">
    <source>
        <dbReference type="ARBA" id="ARBA00022448"/>
    </source>
</evidence>
<dbReference type="Gene3D" id="3.40.50.12280">
    <property type="match status" value="1"/>
</dbReference>
<dbReference type="NCBIfam" id="TIGR01957">
    <property type="entry name" value="nuoB_fam"/>
    <property type="match status" value="1"/>
</dbReference>
<dbReference type="Pfam" id="PF01058">
    <property type="entry name" value="Oxidored_q6"/>
    <property type="match status" value="1"/>
</dbReference>
<keyword evidence="6 7" id="KW-0408">Iron</keyword>
<comment type="subcellular location">
    <subcellularLocation>
        <location evidence="6">Cell membrane</location>
        <topology evidence="6">Peripheral membrane protein</topology>
        <orientation evidence="6">Cytoplasmic side</orientation>
    </subcellularLocation>
</comment>
<evidence type="ECO:0000313" key="9">
    <source>
        <dbReference type="EMBL" id="SOC81524.1"/>
    </source>
</evidence>
<keyword evidence="6 7" id="KW-0479">Metal-binding</keyword>
<dbReference type="GO" id="GO:0048038">
    <property type="term" value="F:quinone binding"/>
    <property type="evidence" value="ECO:0007669"/>
    <property type="project" value="UniProtKB-KW"/>
</dbReference>
<gene>
    <name evidence="6" type="primary">nuoB</name>
    <name evidence="9" type="ORF">SAMN06296241_3101</name>
</gene>
<evidence type="ECO:0000256" key="6">
    <source>
        <dbReference type="HAMAP-Rule" id="MF_01356"/>
    </source>
</evidence>
<dbReference type="GO" id="GO:0015990">
    <property type="term" value="P:electron transport coupled proton transport"/>
    <property type="evidence" value="ECO:0007669"/>
    <property type="project" value="TreeGrafter"/>
</dbReference>
<keyword evidence="6" id="KW-1003">Cell membrane</keyword>
<comment type="subunit">
    <text evidence="6">NDH-1 is composed of 14 different subunits. Subunits NuoB, C, D, E, F, and G constitute the peripheral sector of the complex.</text>
</comment>
<keyword evidence="4 6" id="KW-1278">Translocase</keyword>
<proteinExistence type="inferred from homology"/>
<feature type="binding site" evidence="6">
    <location>
        <position position="125"/>
    </location>
    <ligand>
        <name>[4Fe-4S] cluster</name>
        <dbReference type="ChEBI" id="CHEBI:49883"/>
    </ligand>
</feature>
<keyword evidence="3 6" id="KW-0874">Quinone</keyword>
<protein>
    <recommendedName>
        <fullName evidence="6">NADH-quinone oxidoreductase subunit B</fullName>
        <ecNumber evidence="6">7.1.1.-</ecNumber>
    </recommendedName>
    <alternativeName>
        <fullName evidence="6">NADH dehydrogenase I subunit B</fullName>
    </alternativeName>
    <alternativeName>
        <fullName evidence="6">NDH-1 subunit B</fullName>
    </alternativeName>
</protein>
<feature type="binding site" evidence="6">
    <location>
        <position position="60"/>
    </location>
    <ligand>
        <name>[4Fe-4S] cluster</name>
        <dbReference type="ChEBI" id="CHEBI:49883"/>
    </ligand>
</feature>
<dbReference type="AlphaFoldDB" id="A0A285X9R1"/>
<evidence type="ECO:0000256" key="5">
    <source>
        <dbReference type="ARBA" id="ARBA00023027"/>
    </source>
</evidence>
<accession>A0A285X9R1</accession>
<evidence type="ECO:0000256" key="3">
    <source>
        <dbReference type="ARBA" id="ARBA00022719"/>
    </source>
</evidence>